<keyword evidence="10" id="KW-1185">Reference proteome</keyword>
<feature type="compositionally biased region" description="Polar residues" evidence="8">
    <location>
        <begin position="62"/>
        <end position="71"/>
    </location>
</feature>
<sequence>MAFARSASGPAGLSINTGAANSFGNSSSQPPLGGSLFGSASTTAQPSTQTNGLFGGGNTTNPQPAQTPSMFGNTQNQQQGGGLLGSNTASKPGGLFGSNTAATGTGGGLFGNASQPQQTSSGLFGASTATSQQPAQSGGLFGGATNNTAQPQQTGGLFGQSTAAPQPTQTGGLFGQSTQQQPASMGGGLFGNAQKPAGSLFGGGNANTTTGTGTTGGLFGQSTQQQPASMGGGLFGNAQKPAGSLFGAGNANTTTGTGTTGGLFGGQSNTGTSGGLFSGLNQSTAQQPSTNPTLGSTMNQQGIPGVRIDLSNLKSTTRFNDLQEDLQKQIADIDKFIQGCVAQKDQLDAFMPAHGEQLSAIPGDVRFVSRKYAAVDSALSSDLHAIKQMRDLVKSDAEEASLSFSAVNNLMLPSDYHNKPNFFSPSNRDGSGSAKDGDGEKSDLVSYFSKQVDDMNEQIKRFQKNVHEIETHLGGVEHNINDQASRLQHGAGGFGAGSAEDKQMELYAVLRDFEESILQVAGVVGGAREGITELQLNDFRGRGINGVH</sequence>
<evidence type="ECO:0000256" key="5">
    <source>
        <dbReference type="ARBA" id="ARBA00023010"/>
    </source>
</evidence>
<dbReference type="PANTHER" id="PTHR13437">
    <property type="entry name" value="NUCLEOPORIN P58/P45 NUCLEOPORIN-LIKE PROTEIN 1"/>
    <property type="match status" value="1"/>
</dbReference>
<evidence type="ECO:0000313" key="10">
    <source>
        <dbReference type="Proteomes" id="UP000078559"/>
    </source>
</evidence>
<organism evidence="9 10">
    <name type="scientific">Cytospora mali</name>
    <name type="common">Apple Valsa canker fungus</name>
    <name type="synonym">Valsa mali</name>
    <dbReference type="NCBI Taxonomy" id="578113"/>
    <lineage>
        <taxon>Eukaryota</taxon>
        <taxon>Fungi</taxon>
        <taxon>Dikarya</taxon>
        <taxon>Ascomycota</taxon>
        <taxon>Pezizomycotina</taxon>
        <taxon>Sordariomycetes</taxon>
        <taxon>Sordariomycetidae</taxon>
        <taxon>Diaporthales</taxon>
        <taxon>Cytosporaceae</taxon>
        <taxon>Cytospora</taxon>
    </lineage>
</organism>
<evidence type="ECO:0000256" key="6">
    <source>
        <dbReference type="ARBA" id="ARBA00023132"/>
    </source>
</evidence>
<feature type="compositionally biased region" description="Polar residues" evidence="8">
    <location>
        <begin position="421"/>
        <end position="430"/>
    </location>
</feature>
<dbReference type="Pfam" id="PF13634">
    <property type="entry name" value="Nucleoporin_FG"/>
    <property type="match status" value="2"/>
</dbReference>
<dbReference type="GO" id="GO:0051028">
    <property type="term" value="P:mRNA transport"/>
    <property type="evidence" value="ECO:0007669"/>
    <property type="project" value="UniProtKB-KW"/>
</dbReference>
<feature type="compositionally biased region" description="Polar residues" evidence="8">
    <location>
        <begin position="144"/>
        <end position="183"/>
    </location>
</feature>
<comment type="subcellular location">
    <subcellularLocation>
        <location evidence="1">Nucleus</location>
        <location evidence="1">Nuclear pore complex</location>
    </subcellularLocation>
</comment>
<evidence type="ECO:0000256" key="8">
    <source>
        <dbReference type="SAM" id="MobiDB-lite"/>
    </source>
</evidence>
<dbReference type="InterPro" id="IPR025574">
    <property type="entry name" value="Nucleoporin_FG_rpt"/>
</dbReference>
<dbReference type="GO" id="GO:0005643">
    <property type="term" value="C:nuclear pore"/>
    <property type="evidence" value="ECO:0007669"/>
    <property type="project" value="UniProtKB-SubCell"/>
</dbReference>
<dbReference type="Pfam" id="PF21121">
    <property type="entry name" value="Nup49_C"/>
    <property type="match status" value="1"/>
</dbReference>
<feature type="region of interest" description="Disordered" evidence="8">
    <location>
        <begin position="19"/>
        <end position="302"/>
    </location>
</feature>
<keyword evidence="5" id="KW-0811">Translocation</keyword>
<keyword evidence="6" id="KW-0906">Nuclear pore complex</keyword>
<evidence type="ECO:0000256" key="3">
    <source>
        <dbReference type="ARBA" id="ARBA00022816"/>
    </source>
</evidence>
<protein>
    <submittedName>
        <fullName evidence="9">Nucleoporin NUP49</fullName>
    </submittedName>
</protein>
<gene>
    <name evidence="9" type="ORF">VM1G_10236</name>
</gene>
<dbReference type="OrthoDB" id="2538017at2759"/>
<dbReference type="EMBL" id="KN796113">
    <property type="protein sequence ID" value="KUI63503.1"/>
    <property type="molecule type" value="Genomic_DNA"/>
</dbReference>
<keyword evidence="3" id="KW-0509">mRNA transport</keyword>
<feature type="compositionally biased region" description="Polar residues" evidence="8">
    <location>
        <begin position="115"/>
        <end position="136"/>
    </location>
</feature>
<dbReference type="InterPro" id="IPR024882">
    <property type="entry name" value="NUP58/p45/49"/>
</dbReference>
<feature type="compositionally biased region" description="Polar residues" evidence="8">
    <location>
        <begin position="279"/>
        <end position="302"/>
    </location>
</feature>
<keyword evidence="7" id="KW-0539">Nucleus</keyword>
<feature type="compositionally biased region" description="Polar residues" evidence="8">
    <location>
        <begin position="19"/>
        <end position="30"/>
    </location>
</feature>
<feature type="compositionally biased region" description="Low complexity" evidence="8">
    <location>
        <begin position="245"/>
        <end position="257"/>
    </location>
</feature>
<dbReference type="GO" id="GO:0008139">
    <property type="term" value="F:nuclear localization sequence binding"/>
    <property type="evidence" value="ECO:0007669"/>
    <property type="project" value="InterPro"/>
</dbReference>
<feature type="compositionally biased region" description="Low complexity" evidence="8">
    <location>
        <begin position="39"/>
        <end position="52"/>
    </location>
</feature>
<evidence type="ECO:0000256" key="1">
    <source>
        <dbReference type="ARBA" id="ARBA00004567"/>
    </source>
</evidence>
<keyword evidence="4" id="KW-0653">Protein transport</keyword>
<accession>A0A194VHP3</accession>
<evidence type="ECO:0000313" key="9">
    <source>
        <dbReference type="EMBL" id="KUI63503.1"/>
    </source>
</evidence>
<dbReference type="AlphaFoldDB" id="A0A194VHP3"/>
<proteinExistence type="predicted"/>
<evidence type="ECO:0000256" key="7">
    <source>
        <dbReference type="ARBA" id="ARBA00023242"/>
    </source>
</evidence>
<dbReference type="GO" id="GO:0017056">
    <property type="term" value="F:structural constituent of nuclear pore"/>
    <property type="evidence" value="ECO:0007669"/>
    <property type="project" value="InterPro"/>
</dbReference>
<name>A0A194VHP3_CYTMA</name>
<reference evidence="9" key="1">
    <citation type="submission" date="2014-12" db="EMBL/GenBank/DDBJ databases">
        <title>Genome Sequence of Valsa Canker Pathogens Uncovers a Specific Adaption of Colonization on Woody Bark.</title>
        <authorList>
            <person name="Yin Z."/>
            <person name="Liu H."/>
            <person name="Gao X."/>
            <person name="Li Z."/>
            <person name="Song N."/>
            <person name="Ke X."/>
            <person name="Dai Q."/>
            <person name="Wu Y."/>
            <person name="Sun Y."/>
            <person name="Xu J.-R."/>
            <person name="Kang Z.K."/>
            <person name="Wang L."/>
            <person name="Huang L."/>
        </authorList>
    </citation>
    <scope>NUCLEOTIDE SEQUENCE [LARGE SCALE GENOMIC DNA]</scope>
    <source>
        <strain evidence="9">03-8</strain>
    </source>
</reference>
<feature type="region of interest" description="Disordered" evidence="8">
    <location>
        <begin position="421"/>
        <end position="440"/>
    </location>
</feature>
<dbReference type="GO" id="GO:0015031">
    <property type="term" value="P:protein transport"/>
    <property type="evidence" value="ECO:0007669"/>
    <property type="project" value="UniProtKB-KW"/>
</dbReference>
<evidence type="ECO:0000256" key="2">
    <source>
        <dbReference type="ARBA" id="ARBA00022448"/>
    </source>
</evidence>
<evidence type="ECO:0000256" key="4">
    <source>
        <dbReference type="ARBA" id="ARBA00022927"/>
    </source>
</evidence>
<dbReference type="Proteomes" id="UP000078559">
    <property type="component" value="Unassembled WGS sequence"/>
</dbReference>
<keyword evidence="2" id="KW-0813">Transport</keyword>
<dbReference type="PANTHER" id="PTHR13437:SF2">
    <property type="entry name" value="NUCLEOPORIN P58_P45"/>
    <property type="match status" value="1"/>
</dbReference>